<organism evidence="5 6">
    <name type="scientific">Paramuricea clavata</name>
    <name type="common">Red gorgonian</name>
    <name type="synonym">Violescent sea-whip</name>
    <dbReference type="NCBI Taxonomy" id="317549"/>
    <lineage>
        <taxon>Eukaryota</taxon>
        <taxon>Metazoa</taxon>
        <taxon>Cnidaria</taxon>
        <taxon>Anthozoa</taxon>
        <taxon>Octocorallia</taxon>
        <taxon>Malacalcyonacea</taxon>
        <taxon>Plexauridae</taxon>
        <taxon>Paramuricea</taxon>
    </lineage>
</organism>
<feature type="non-terminal residue" evidence="5">
    <location>
        <position position="1"/>
    </location>
</feature>
<evidence type="ECO:0000256" key="1">
    <source>
        <dbReference type="ARBA" id="ARBA00004613"/>
    </source>
</evidence>
<dbReference type="AlphaFoldDB" id="A0A6S7J9H0"/>
<dbReference type="SUPFAM" id="SSF57277">
    <property type="entry name" value="Granulin repeat"/>
    <property type="match status" value="3"/>
</dbReference>
<dbReference type="InterPro" id="IPR000118">
    <property type="entry name" value="Granulin"/>
</dbReference>
<dbReference type="GO" id="GO:0005576">
    <property type="term" value="C:extracellular region"/>
    <property type="evidence" value="ECO:0007669"/>
    <property type="project" value="UniProtKB-SubCell"/>
</dbReference>
<gene>
    <name evidence="5" type="ORF">PACLA_8A089683</name>
</gene>
<evidence type="ECO:0000256" key="4">
    <source>
        <dbReference type="ARBA" id="ARBA00023157"/>
    </source>
</evidence>
<dbReference type="OrthoDB" id="5987231at2759"/>
<dbReference type="FunFam" id="2.10.25.160:FF:000001">
    <property type="entry name" value="Granulin precursor"/>
    <property type="match status" value="1"/>
</dbReference>
<proteinExistence type="inferred from homology"/>
<name>A0A6S7J9H0_PARCT</name>
<dbReference type="Proteomes" id="UP001152795">
    <property type="component" value="Unassembled WGS sequence"/>
</dbReference>
<dbReference type="Gene3D" id="2.10.25.160">
    <property type="entry name" value="Granulin"/>
    <property type="match status" value="3"/>
</dbReference>
<dbReference type="SMART" id="SM00277">
    <property type="entry name" value="GRAN"/>
    <property type="match status" value="3"/>
</dbReference>
<keyword evidence="6" id="KW-1185">Reference proteome</keyword>
<sequence>AKVVACNATAYCPDGNTCCRLASGQWGCCPIPNAVCCSDHRHCCPHGYTCTSASCQKGSHVTQLFKKKPAIQVKIVVCPGGTAYCPDGNTCCKLESGQWGCCPLLNAVCCPDRVHCCPHGTTCTSSGTCQSGSHVTKLFKKKPAIQINDVPCGGGSSCPDGSTCCKTEDGEWACCPLPNAECCKDHEHCCPEGYTCDLSAGTCTQQNSESIEIFLNKPAIQEPK</sequence>
<accession>A0A6S7J9H0</accession>
<evidence type="ECO:0000256" key="2">
    <source>
        <dbReference type="ARBA" id="ARBA00010093"/>
    </source>
</evidence>
<evidence type="ECO:0000313" key="6">
    <source>
        <dbReference type="Proteomes" id="UP001152795"/>
    </source>
</evidence>
<feature type="non-terminal residue" evidence="5">
    <location>
        <position position="224"/>
    </location>
</feature>
<keyword evidence="3" id="KW-0964">Secreted</keyword>
<reference evidence="5" key="1">
    <citation type="submission" date="2020-04" db="EMBL/GenBank/DDBJ databases">
        <authorList>
            <person name="Alioto T."/>
            <person name="Alioto T."/>
            <person name="Gomez Garrido J."/>
        </authorList>
    </citation>
    <scope>NUCLEOTIDE SEQUENCE</scope>
    <source>
        <strain evidence="5">A484AB</strain>
    </source>
</reference>
<dbReference type="PROSITE" id="PS00799">
    <property type="entry name" value="GRANULINS"/>
    <property type="match status" value="3"/>
</dbReference>
<evidence type="ECO:0000256" key="3">
    <source>
        <dbReference type="ARBA" id="ARBA00022525"/>
    </source>
</evidence>
<protein>
    <submittedName>
        <fullName evidence="5">Uncharacterized protein</fullName>
    </submittedName>
</protein>
<dbReference type="EMBL" id="CACRXK020014383">
    <property type="protein sequence ID" value="CAB4026751.1"/>
    <property type="molecule type" value="Genomic_DNA"/>
</dbReference>
<comment type="subcellular location">
    <subcellularLocation>
        <location evidence="1">Secreted</location>
    </subcellularLocation>
</comment>
<dbReference type="PANTHER" id="PTHR12274:SF3">
    <property type="entry name" value="PROGRANULIN"/>
    <property type="match status" value="1"/>
</dbReference>
<evidence type="ECO:0000313" key="5">
    <source>
        <dbReference type="EMBL" id="CAB4026751.1"/>
    </source>
</evidence>
<dbReference type="InterPro" id="IPR039036">
    <property type="entry name" value="Granulin_fam"/>
</dbReference>
<keyword evidence="4" id="KW-1015">Disulfide bond</keyword>
<dbReference type="InterPro" id="IPR037277">
    <property type="entry name" value="Granulin_sf"/>
</dbReference>
<comment type="caution">
    <text evidence="5">The sequence shown here is derived from an EMBL/GenBank/DDBJ whole genome shotgun (WGS) entry which is preliminary data.</text>
</comment>
<comment type="similarity">
    <text evidence="2">Belongs to the granulin family.</text>
</comment>
<dbReference type="Pfam" id="PF00396">
    <property type="entry name" value="Granulin"/>
    <property type="match status" value="3"/>
</dbReference>
<dbReference type="PANTHER" id="PTHR12274">
    <property type="entry name" value="GRANULIN"/>
    <property type="match status" value="1"/>
</dbReference>